<feature type="transmembrane region" description="Helical" evidence="1">
    <location>
        <begin position="12"/>
        <end position="38"/>
    </location>
</feature>
<evidence type="ECO:0000313" key="3">
    <source>
        <dbReference type="Proteomes" id="UP001174208"/>
    </source>
</evidence>
<accession>A0ABT8KAH5</accession>
<keyword evidence="3" id="KW-1185">Reference proteome</keyword>
<keyword evidence="1" id="KW-0472">Membrane</keyword>
<evidence type="ECO:0000256" key="1">
    <source>
        <dbReference type="SAM" id="Phobius"/>
    </source>
</evidence>
<gene>
    <name evidence="2" type="ORF">P5G50_08375</name>
</gene>
<reference evidence="2" key="1">
    <citation type="submission" date="2023-06" db="EMBL/GenBank/DDBJ databases">
        <title>MT1 and MT2 Draft Genomes of Novel Species.</title>
        <authorList>
            <person name="Venkateswaran K."/>
        </authorList>
    </citation>
    <scope>NUCLEOTIDE SEQUENCE</scope>
    <source>
        <strain evidence="2">F6_8S_P_1B</strain>
    </source>
</reference>
<evidence type="ECO:0000313" key="2">
    <source>
        <dbReference type="EMBL" id="MDN4614465.1"/>
    </source>
</evidence>
<name>A0ABT8KAH5_9MICO</name>
<dbReference type="RefSeq" id="WP_301210998.1">
    <property type="nucleotide sequence ID" value="NZ_JAROCF010000001.1"/>
</dbReference>
<keyword evidence="1" id="KW-0812">Transmembrane</keyword>
<sequence length="140" mass="14808">MPDPRSAPSPRPATLLVLAAILFLEAALVVGLAVWLLIDLLTLTPQSYTTAVAILVLVLLAAVWVIATAVGILRRRSWARASAVTIQVLQIAVAVGCFQGLYARPDLGWALLVPALVAGVLALTPRVVQATARNTEQHES</sequence>
<protein>
    <recommendedName>
        <fullName evidence="4">Histidine kinase</fullName>
    </recommendedName>
</protein>
<dbReference type="EMBL" id="JAROCF010000001">
    <property type="protein sequence ID" value="MDN4614465.1"/>
    <property type="molecule type" value="Genomic_DNA"/>
</dbReference>
<feature type="transmembrane region" description="Helical" evidence="1">
    <location>
        <begin position="84"/>
        <end position="102"/>
    </location>
</feature>
<keyword evidence="1" id="KW-1133">Transmembrane helix</keyword>
<organism evidence="2 3">
    <name type="scientific">Leifsonia williamsii</name>
    <dbReference type="NCBI Taxonomy" id="3035919"/>
    <lineage>
        <taxon>Bacteria</taxon>
        <taxon>Bacillati</taxon>
        <taxon>Actinomycetota</taxon>
        <taxon>Actinomycetes</taxon>
        <taxon>Micrococcales</taxon>
        <taxon>Microbacteriaceae</taxon>
        <taxon>Leifsonia</taxon>
    </lineage>
</organism>
<comment type="caution">
    <text evidence="2">The sequence shown here is derived from an EMBL/GenBank/DDBJ whole genome shotgun (WGS) entry which is preliminary data.</text>
</comment>
<feature type="transmembrane region" description="Helical" evidence="1">
    <location>
        <begin position="50"/>
        <end position="72"/>
    </location>
</feature>
<feature type="transmembrane region" description="Helical" evidence="1">
    <location>
        <begin position="108"/>
        <end position="128"/>
    </location>
</feature>
<evidence type="ECO:0008006" key="4">
    <source>
        <dbReference type="Google" id="ProtNLM"/>
    </source>
</evidence>
<dbReference type="Proteomes" id="UP001174208">
    <property type="component" value="Unassembled WGS sequence"/>
</dbReference>
<proteinExistence type="predicted"/>